<proteinExistence type="predicted"/>
<sequence length="338" mass="39029">MYHGRFKGTHFEIGKKWGQLLKKNHKSLADNIPFEITDEMREFSKQCLPYYKKYFPEIVAEIDGIADGQVMDPNFLYTVLFSMYALVRVTNCSSFIVKNDQNFLLGRNSDFLTEIEKLYMNCLYDFNESDSYSFSANTTAFVEMEDGVNQWGLAIALTSVFPETIKPGMNVGMILRLLLEKCRSVKEALKLLETLPRCTSGTLVLADPSGEACLVEYTNDTLSYRFLKNNGYLCATNSFHLPEMLSRKLLVEDDWFAEERYETLENYLSENFQSLGLLEAKQLLGGKYGFVCQYDRKTGKDTVWSSIYDLKNNQVYRCEGNPARKKFKEDTRFKLNTK</sequence>
<dbReference type="NCBIfam" id="NF040521">
    <property type="entry name" value="C45_proenzyme"/>
    <property type="match status" value="1"/>
</dbReference>
<keyword evidence="2" id="KW-0012">Acyltransferase</keyword>
<evidence type="ECO:0000313" key="3">
    <source>
        <dbReference type="Proteomes" id="UP001249240"/>
    </source>
</evidence>
<name>A0AAW8T2M7_9ENTE</name>
<dbReference type="PANTHER" id="PTHR34180">
    <property type="entry name" value="PEPTIDASE C45"/>
    <property type="match status" value="1"/>
</dbReference>
<dbReference type="RefSeq" id="WP_010744643.1">
    <property type="nucleotide sequence ID" value="NZ_BAAAXM010000030.1"/>
</dbReference>
<dbReference type="Proteomes" id="UP001249240">
    <property type="component" value="Unassembled WGS sequence"/>
</dbReference>
<evidence type="ECO:0000313" key="2">
    <source>
        <dbReference type="EMBL" id="MDT2539200.1"/>
    </source>
</evidence>
<dbReference type="PANTHER" id="PTHR34180:SF1">
    <property type="entry name" value="BETA-ALANYL-DOPAMINE_CARCININE HYDROLASE"/>
    <property type="match status" value="1"/>
</dbReference>
<dbReference type="EMBL" id="JARPXM010000015">
    <property type="protein sequence ID" value="MDT2539200.1"/>
    <property type="molecule type" value="Genomic_DNA"/>
</dbReference>
<dbReference type="Pfam" id="PF03417">
    <property type="entry name" value="AAT"/>
    <property type="match status" value="1"/>
</dbReference>
<dbReference type="InterPro" id="IPR005079">
    <property type="entry name" value="Peptidase_C45_hydrolase"/>
</dbReference>
<feature type="domain" description="Peptidase C45 hydrolase" evidence="1">
    <location>
        <begin position="99"/>
        <end position="323"/>
    </location>
</feature>
<reference evidence="2" key="1">
    <citation type="submission" date="2023-03" db="EMBL/GenBank/DDBJ databases">
        <authorList>
            <person name="Shen W."/>
            <person name="Cai J."/>
        </authorList>
    </citation>
    <scope>NUCLEOTIDE SEQUENCE</scope>
    <source>
        <strain evidence="2">B646-2</strain>
    </source>
</reference>
<protein>
    <submittedName>
        <fullName evidence="2">C45 family autoproteolytic acyltransferase/hydrolase</fullName>
    </submittedName>
</protein>
<comment type="caution">
    <text evidence="2">The sequence shown here is derived from an EMBL/GenBank/DDBJ whole genome shotgun (WGS) entry which is preliminary data.</text>
</comment>
<dbReference type="AlphaFoldDB" id="A0AAW8T2M7"/>
<dbReference type="Gene3D" id="3.60.60.10">
    <property type="entry name" value="Penicillin V Acylase, Chain A"/>
    <property type="match status" value="1"/>
</dbReference>
<dbReference type="GO" id="GO:0016746">
    <property type="term" value="F:acyltransferase activity"/>
    <property type="evidence" value="ECO:0007669"/>
    <property type="project" value="UniProtKB-KW"/>
</dbReference>
<evidence type="ECO:0000259" key="1">
    <source>
        <dbReference type="Pfam" id="PF03417"/>
    </source>
</evidence>
<accession>A0AAW8T2M7</accession>
<keyword evidence="2" id="KW-0808">Transferase</keyword>
<dbReference type="InterPro" id="IPR029055">
    <property type="entry name" value="Ntn_hydrolases_N"/>
</dbReference>
<dbReference type="InterPro" id="IPR047801">
    <property type="entry name" value="Peptidase_C45"/>
</dbReference>
<dbReference type="SUPFAM" id="SSF56235">
    <property type="entry name" value="N-terminal nucleophile aminohydrolases (Ntn hydrolases)"/>
    <property type="match status" value="1"/>
</dbReference>
<dbReference type="InterPro" id="IPR047794">
    <property type="entry name" value="C45_proenzyme-like"/>
</dbReference>
<gene>
    <name evidence="2" type="ORF">P7D78_13775</name>
</gene>
<organism evidence="2 3">
    <name type="scientific">Enterococcus raffinosus</name>
    <dbReference type="NCBI Taxonomy" id="71452"/>
    <lineage>
        <taxon>Bacteria</taxon>
        <taxon>Bacillati</taxon>
        <taxon>Bacillota</taxon>
        <taxon>Bacilli</taxon>
        <taxon>Lactobacillales</taxon>
        <taxon>Enterococcaceae</taxon>
        <taxon>Enterococcus</taxon>
    </lineage>
</organism>